<evidence type="ECO:0008006" key="3">
    <source>
        <dbReference type="Google" id="ProtNLM"/>
    </source>
</evidence>
<accession>A0ABU2KBI1</accession>
<reference evidence="2" key="1">
    <citation type="submission" date="2023-07" db="EMBL/GenBank/DDBJ databases">
        <title>30 novel species of actinomycetes from the DSMZ collection.</title>
        <authorList>
            <person name="Nouioui I."/>
        </authorList>
    </citation>
    <scope>NUCLEOTIDE SEQUENCE [LARGE SCALE GENOMIC DNA]</scope>
    <source>
        <strain evidence="2">DSM 46792</strain>
    </source>
</reference>
<keyword evidence="2" id="KW-1185">Reference proteome</keyword>
<evidence type="ECO:0000313" key="1">
    <source>
        <dbReference type="EMBL" id="MDT0277533.1"/>
    </source>
</evidence>
<dbReference type="RefSeq" id="WP_311346341.1">
    <property type="nucleotide sequence ID" value="NZ_JAVREI010000014.1"/>
</dbReference>
<protein>
    <recommendedName>
        <fullName evidence="3">EVE domain-containing protein</fullName>
    </recommendedName>
</protein>
<name>A0ABU2KBI1_9ACTN</name>
<evidence type="ECO:0000313" key="2">
    <source>
        <dbReference type="Proteomes" id="UP001183222"/>
    </source>
</evidence>
<comment type="caution">
    <text evidence="1">The sequence shown here is derived from an EMBL/GenBank/DDBJ whole genome shotgun (WGS) entry which is preliminary data.</text>
</comment>
<organism evidence="1 2">
    <name type="scientific">Blastococcus goldschmidtiae</name>
    <dbReference type="NCBI Taxonomy" id="3075546"/>
    <lineage>
        <taxon>Bacteria</taxon>
        <taxon>Bacillati</taxon>
        <taxon>Actinomycetota</taxon>
        <taxon>Actinomycetes</taxon>
        <taxon>Geodermatophilales</taxon>
        <taxon>Geodermatophilaceae</taxon>
        <taxon>Blastococcus</taxon>
    </lineage>
</organism>
<dbReference type="SUPFAM" id="SSF88697">
    <property type="entry name" value="PUA domain-like"/>
    <property type="match status" value="1"/>
</dbReference>
<sequence>MARLHGSDVAAWLLKSTRPPAEIVPGWAPGEERELTRCVRRSYRLELVSPGQPVVLWVSGRASPGVHAVGTVTGPVRQRNGDDDGPVLPVRLTHLPDPVERGELLADPGFRTAEVLRMPAGSNPSWLSTAQLASVQARAGLPGLGPWVP</sequence>
<gene>
    <name evidence="1" type="ORF">RM425_16660</name>
</gene>
<dbReference type="Proteomes" id="UP001183222">
    <property type="component" value="Unassembled WGS sequence"/>
</dbReference>
<dbReference type="EMBL" id="JAVREI010000014">
    <property type="protein sequence ID" value="MDT0277533.1"/>
    <property type="molecule type" value="Genomic_DNA"/>
</dbReference>
<dbReference type="InterPro" id="IPR015947">
    <property type="entry name" value="PUA-like_sf"/>
</dbReference>
<proteinExistence type="predicted"/>